<name>M4Z3E8_9BRAD</name>
<organism evidence="2 3">
    <name type="scientific">Bradyrhizobium oligotrophicum S58</name>
    <dbReference type="NCBI Taxonomy" id="1245469"/>
    <lineage>
        <taxon>Bacteria</taxon>
        <taxon>Pseudomonadati</taxon>
        <taxon>Pseudomonadota</taxon>
        <taxon>Alphaproteobacteria</taxon>
        <taxon>Hyphomicrobiales</taxon>
        <taxon>Nitrobacteraceae</taxon>
        <taxon>Bradyrhizobium</taxon>
    </lineage>
</organism>
<keyword evidence="3" id="KW-1185">Reference proteome</keyword>
<reference evidence="2 3" key="1">
    <citation type="journal article" date="2013" name="Appl. Environ. Microbiol.">
        <title>Genome analysis suggests that the soil oligotrophic bacterium Agromonas oligotrophica (Bradyrhizobium oligotrophicum) is a nitrogen-fixing symbiont of Aeschynomene indica.</title>
        <authorList>
            <person name="Okubo T."/>
            <person name="Fukushima S."/>
            <person name="Itakura M."/>
            <person name="Oshima K."/>
            <person name="Longtonglang A."/>
            <person name="Teaumroong N."/>
            <person name="Mitsui H."/>
            <person name="Hattori M."/>
            <person name="Hattori R."/>
            <person name="Hattori T."/>
            <person name="Minamisawa K."/>
        </authorList>
    </citation>
    <scope>NUCLEOTIDE SEQUENCE [LARGE SCALE GENOMIC DNA]</scope>
    <source>
        <strain evidence="2 3">S58</strain>
    </source>
</reference>
<dbReference type="KEGG" id="aol:S58_13570"/>
<gene>
    <name evidence="2" type="ORF">S58_13570</name>
</gene>
<evidence type="ECO:0000256" key="1">
    <source>
        <dbReference type="SAM" id="MobiDB-lite"/>
    </source>
</evidence>
<protein>
    <submittedName>
        <fullName evidence="2">Sarcosine oxidase subunit alpha</fullName>
    </submittedName>
</protein>
<proteinExistence type="predicted"/>
<dbReference type="EMBL" id="AP012603">
    <property type="protein sequence ID" value="BAM87366.1"/>
    <property type="molecule type" value="Genomic_DNA"/>
</dbReference>
<feature type="region of interest" description="Disordered" evidence="1">
    <location>
        <begin position="43"/>
        <end position="72"/>
    </location>
</feature>
<dbReference type="HOGENOM" id="CLU_2258336_0_0_5"/>
<evidence type="ECO:0000313" key="3">
    <source>
        <dbReference type="Proteomes" id="UP000011841"/>
    </source>
</evidence>
<feature type="compositionally biased region" description="Basic and acidic residues" evidence="1">
    <location>
        <begin position="48"/>
        <end position="67"/>
    </location>
</feature>
<dbReference type="AlphaFoldDB" id="M4Z3E8"/>
<dbReference type="Proteomes" id="UP000011841">
    <property type="component" value="Chromosome"/>
</dbReference>
<evidence type="ECO:0000313" key="2">
    <source>
        <dbReference type="EMBL" id="BAM87366.1"/>
    </source>
</evidence>
<sequence>MGTKKGRAYRASPKALGATSSRARAVFRPVSSERKGFWAEINGQFGRDGQKGGRERWLAEPKPRSGEGWRPGLDLNQVQERCTALRVVASATGPGTILPLTAA</sequence>
<accession>M4Z3E8</accession>